<sequence length="41" mass="4810">IDLRRIKSKANRIQEVAVNLSLLRDRSRLDPFPLTDLKGYK</sequence>
<accession>X0UUZ3</accession>
<reference evidence="1" key="1">
    <citation type="journal article" date="2014" name="Front. Microbiol.">
        <title>High frequency of phylogenetically diverse reductive dehalogenase-homologous genes in deep subseafloor sedimentary metagenomes.</title>
        <authorList>
            <person name="Kawai M."/>
            <person name="Futagami T."/>
            <person name="Toyoda A."/>
            <person name="Takaki Y."/>
            <person name="Nishi S."/>
            <person name="Hori S."/>
            <person name="Arai W."/>
            <person name="Tsubouchi T."/>
            <person name="Morono Y."/>
            <person name="Uchiyama I."/>
            <person name="Ito T."/>
            <person name="Fujiyama A."/>
            <person name="Inagaki F."/>
            <person name="Takami H."/>
        </authorList>
    </citation>
    <scope>NUCLEOTIDE SEQUENCE</scope>
    <source>
        <strain evidence="1">Expedition CK06-06</strain>
    </source>
</reference>
<evidence type="ECO:0000313" key="1">
    <source>
        <dbReference type="EMBL" id="GAG09684.1"/>
    </source>
</evidence>
<feature type="non-terminal residue" evidence="1">
    <location>
        <position position="1"/>
    </location>
</feature>
<dbReference type="EMBL" id="BARS01027239">
    <property type="protein sequence ID" value="GAG09684.1"/>
    <property type="molecule type" value="Genomic_DNA"/>
</dbReference>
<dbReference type="AlphaFoldDB" id="X0UUZ3"/>
<comment type="caution">
    <text evidence="1">The sequence shown here is derived from an EMBL/GenBank/DDBJ whole genome shotgun (WGS) entry which is preliminary data.</text>
</comment>
<name>X0UUZ3_9ZZZZ</name>
<protein>
    <submittedName>
        <fullName evidence="1">Uncharacterized protein</fullName>
    </submittedName>
</protein>
<proteinExistence type="predicted"/>
<gene>
    <name evidence="1" type="ORF">S01H1_42803</name>
</gene>
<organism evidence="1">
    <name type="scientific">marine sediment metagenome</name>
    <dbReference type="NCBI Taxonomy" id="412755"/>
    <lineage>
        <taxon>unclassified sequences</taxon>
        <taxon>metagenomes</taxon>
        <taxon>ecological metagenomes</taxon>
    </lineage>
</organism>